<dbReference type="AlphaFoldDB" id="A0A1Q6F9T5"/>
<dbReference type="InterPro" id="IPR005094">
    <property type="entry name" value="Endonuclease_MobA/VirD2"/>
</dbReference>
<evidence type="ECO:0000259" key="1">
    <source>
        <dbReference type="Pfam" id="PF03432"/>
    </source>
</evidence>
<accession>A0A1Q6F9T5</accession>
<dbReference type="STRING" id="28117.BHV66_03470"/>
<evidence type="ECO:0000313" key="2">
    <source>
        <dbReference type="EMBL" id="OKY95639.1"/>
    </source>
</evidence>
<comment type="caution">
    <text evidence="2">The sequence shown here is derived from an EMBL/GenBank/DDBJ whole genome shotgun (WGS) entry which is preliminary data.</text>
</comment>
<dbReference type="EMBL" id="MNQH01000004">
    <property type="protein sequence ID" value="OKY95639.1"/>
    <property type="molecule type" value="Genomic_DNA"/>
</dbReference>
<proteinExistence type="predicted"/>
<dbReference type="Proteomes" id="UP000187417">
    <property type="component" value="Unassembled WGS sequence"/>
</dbReference>
<gene>
    <name evidence="2" type="ORF">BHV66_03470</name>
</gene>
<sequence>MIGKIIAGSSFAGTVGYVIKKQSRVLAAEGIAPPNVRDMIQDFKDQTLLNPRIKNAVGHISLSFSSKDAPRMTDALMLDIAKEYMQRMGITDTQYLLVRHLDQPHPHCHLVYNRVGNNGQTISDRNIKIRNAKVCRALTEKYGLHLAPGKESVRRERLREPDKTKYEIYDAIKTSLPNCSSWNDLELRMKERGVSMRYKYCGSTNQKQGVLFSKNGFEFSGSKIDRQFSYSKLNRHFTQTQQQAQYRNILAKEFRAAIGNYRSSYTDLFGNTGGSVNKGHADAGLINFGDNIGTLPLPPNDSPVGLSAAQLQRKPSESPEEHIARITALLNTVAEAMAIAVIEQKRKLRDRKVNNPKMKL</sequence>
<reference evidence="2 3" key="1">
    <citation type="journal article" date="2016" name="Nat. Biotechnol.">
        <title>Measurement of bacterial replication rates in microbial communities.</title>
        <authorList>
            <person name="Brown C.T."/>
            <person name="Olm M.R."/>
            <person name="Thomas B.C."/>
            <person name="Banfield J.F."/>
        </authorList>
    </citation>
    <scope>NUCLEOTIDE SEQUENCE [LARGE SCALE GENOMIC DNA]</scope>
    <source>
        <strain evidence="2">CAG:67_53_122</strain>
    </source>
</reference>
<name>A0A1Q6F9T5_9BACT</name>
<protein>
    <submittedName>
        <fullName evidence="2">Type VI secretion protein</fullName>
    </submittedName>
</protein>
<dbReference type="RefSeq" id="WP_278339080.1">
    <property type="nucleotide sequence ID" value="NZ_CAJJWD010000011.1"/>
</dbReference>
<dbReference type="Pfam" id="PF03432">
    <property type="entry name" value="Relaxase"/>
    <property type="match status" value="1"/>
</dbReference>
<evidence type="ECO:0000313" key="3">
    <source>
        <dbReference type="Proteomes" id="UP000187417"/>
    </source>
</evidence>
<feature type="domain" description="MobA/VirD2-like nuclease" evidence="1">
    <location>
        <begin position="19"/>
        <end position="144"/>
    </location>
</feature>
<organism evidence="2 3">
    <name type="scientific">Alistipes putredinis</name>
    <dbReference type="NCBI Taxonomy" id="28117"/>
    <lineage>
        <taxon>Bacteria</taxon>
        <taxon>Pseudomonadati</taxon>
        <taxon>Bacteroidota</taxon>
        <taxon>Bacteroidia</taxon>
        <taxon>Bacteroidales</taxon>
        <taxon>Rikenellaceae</taxon>
        <taxon>Alistipes</taxon>
    </lineage>
</organism>